<feature type="compositionally biased region" description="Basic and acidic residues" evidence="3">
    <location>
        <begin position="495"/>
        <end position="508"/>
    </location>
</feature>
<dbReference type="Gene3D" id="3.40.50.10470">
    <property type="entry name" value="Translation initiation factor eif-2b, domain 2"/>
    <property type="match status" value="1"/>
</dbReference>
<evidence type="ECO:0000313" key="5">
    <source>
        <dbReference type="EMBL" id="KAF2276902.1"/>
    </source>
</evidence>
<feature type="transmembrane region" description="Helical" evidence="4">
    <location>
        <begin position="130"/>
        <end position="153"/>
    </location>
</feature>
<sequence length="563" mass="60467">MDHSLYHPTPHFLPFRRKRPSNTTTSNPTHSSHHSSSGASGPPTSPSAPTNPSRPPLLYNEEYYSYLDKAVKNLQEDYASGAREMANQALRYLATVIEIAAITARDGRETWEMAVMGGRALSEARPAMRFVGLGMGSVVATYISPISLLYPFFFVGKLYNPIVSPSRNPFLSPQELLLQQQQQQQQRQQRNVRNTDDASMISAAITACLLRALAAIQELWEAPAQKEMDPSGLARLASQRIEKIVRERRDAEGALGRGFAFWVKRLVGELNPPTLNTQPGTTPGPAPAPPPITIHILTLSNSSTIRTAIQALLTHAPDIHLDLTILESRPRFEGADMAARILDEVAKCKSQAKNPQSLERLRVRLVPDCAVGSVFAQRKVDVVLLGADRVTKEGDVSNKVGSLGAVVGGKVLGGGRGGGGGPGGGDGGVKVVVVSDADKIVGDGEGGFGDGGHGEVHPAGEVMGAWTQGAREVLGGMLEGGMGGGGEGVVGGKKRREEGGNREEGETGRTRGVVEVWGEWFEVVPARYVDAYVTELGIWGREEVRRAGEEVRVLEERVFGRRG</sequence>
<reference evidence="5" key="1">
    <citation type="journal article" date="2020" name="Stud. Mycol.">
        <title>101 Dothideomycetes genomes: a test case for predicting lifestyles and emergence of pathogens.</title>
        <authorList>
            <person name="Haridas S."/>
            <person name="Albert R."/>
            <person name="Binder M."/>
            <person name="Bloem J."/>
            <person name="Labutti K."/>
            <person name="Salamov A."/>
            <person name="Andreopoulos B."/>
            <person name="Baker S."/>
            <person name="Barry K."/>
            <person name="Bills G."/>
            <person name="Bluhm B."/>
            <person name="Cannon C."/>
            <person name="Castanera R."/>
            <person name="Culley D."/>
            <person name="Daum C."/>
            <person name="Ezra D."/>
            <person name="Gonzalez J."/>
            <person name="Henrissat B."/>
            <person name="Kuo A."/>
            <person name="Liang C."/>
            <person name="Lipzen A."/>
            <person name="Lutzoni F."/>
            <person name="Magnuson J."/>
            <person name="Mondo S."/>
            <person name="Nolan M."/>
            <person name="Ohm R."/>
            <person name="Pangilinan J."/>
            <person name="Park H.-J."/>
            <person name="Ramirez L."/>
            <person name="Alfaro M."/>
            <person name="Sun H."/>
            <person name="Tritt A."/>
            <person name="Yoshinaga Y."/>
            <person name="Zwiers L.-H."/>
            <person name="Turgeon B."/>
            <person name="Goodwin S."/>
            <person name="Spatafora J."/>
            <person name="Crous P."/>
            <person name="Grigoriev I."/>
        </authorList>
    </citation>
    <scope>NUCLEOTIDE SEQUENCE</scope>
    <source>
        <strain evidence="5">CBS 379.55</strain>
    </source>
</reference>
<comment type="similarity">
    <text evidence="1 2">Belongs to the eIF-2B alpha/beta/delta subunits family.</text>
</comment>
<evidence type="ECO:0000313" key="6">
    <source>
        <dbReference type="Proteomes" id="UP000800097"/>
    </source>
</evidence>
<evidence type="ECO:0000256" key="1">
    <source>
        <dbReference type="ARBA" id="ARBA00007251"/>
    </source>
</evidence>
<dbReference type="GO" id="GO:0016740">
    <property type="term" value="F:transferase activity"/>
    <property type="evidence" value="ECO:0007669"/>
    <property type="project" value="UniProtKB-KW"/>
</dbReference>
<gene>
    <name evidence="5" type="ORF">EI97DRAFT_458225</name>
</gene>
<dbReference type="EMBL" id="ML986492">
    <property type="protein sequence ID" value="KAF2276902.1"/>
    <property type="molecule type" value="Genomic_DNA"/>
</dbReference>
<keyword evidence="6" id="KW-1185">Reference proteome</keyword>
<organism evidence="5 6">
    <name type="scientific">Westerdykella ornata</name>
    <dbReference type="NCBI Taxonomy" id="318751"/>
    <lineage>
        <taxon>Eukaryota</taxon>
        <taxon>Fungi</taxon>
        <taxon>Dikarya</taxon>
        <taxon>Ascomycota</taxon>
        <taxon>Pezizomycotina</taxon>
        <taxon>Dothideomycetes</taxon>
        <taxon>Pleosporomycetidae</taxon>
        <taxon>Pleosporales</taxon>
        <taxon>Sporormiaceae</taxon>
        <taxon>Westerdykella</taxon>
    </lineage>
</organism>
<keyword evidence="5" id="KW-0808">Transferase</keyword>
<evidence type="ECO:0000256" key="3">
    <source>
        <dbReference type="SAM" id="MobiDB-lite"/>
    </source>
</evidence>
<feature type="region of interest" description="Disordered" evidence="3">
    <location>
        <begin position="1"/>
        <end position="54"/>
    </location>
</feature>
<dbReference type="Proteomes" id="UP000800097">
    <property type="component" value="Unassembled WGS sequence"/>
</dbReference>
<dbReference type="InterPro" id="IPR037171">
    <property type="entry name" value="NagB/RpiA_transferase-like"/>
</dbReference>
<keyword evidence="4" id="KW-1133">Transmembrane helix</keyword>
<keyword evidence="4" id="KW-0812">Transmembrane</keyword>
<feature type="compositionally biased region" description="Low complexity" evidence="3">
    <location>
        <begin position="21"/>
        <end position="51"/>
    </location>
</feature>
<name>A0A6A6JKA3_WESOR</name>
<protein>
    <submittedName>
        <fullName evidence="5">Nagb/rpia/CoA transferase-like protein</fullName>
    </submittedName>
</protein>
<accession>A0A6A6JKA3</accession>
<dbReference type="InterPro" id="IPR000649">
    <property type="entry name" value="IF-2B-related"/>
</dbReference>
<dbReference type="InterPro" id="IPR042529">
    <property type="entry name" value="IF_2B-like_C"/>
</dbReference>
<keyword evidence="4" id="KW-0472">Membrane</keyword>
<evidence type="ECO:0000256" key="2">
    <source>
        <dbReference type="RuleBase" id="RU003814"/>
    </source>
</evidence>
<dbReference type="OrthoDB" id="206213at2759"/>
<dbReference type="RefSeq" id="XP_033654441.1">
    <property type="nucleotide sequence ID" value="XM_033800893.1"/>
</dbReference>
<dbReference type="GO" id="GO:0019509">
    <property type="term" value="P:L-methionine salvage from methylthioadenosine"/>
    <property type="evidence" value="ECO:0007669"/>
    <property type="project" value="TreeGrafter"/>
</dbReference>
<proteinExistence type="inferred from homology"/>
<dbReference type="PANTHER" id="PTHR43475:SF3">
    <property type="entry name" value="TRANSLATION INITIATION FACTOR EIF-2B SUBUNIT FAMILY PROTEIN (AFU_ORTHOLOGUE AFUA_2G14290)"/>
    <property type="match status" value="1"/>
</dbReference>
<feature type="region of interest" description="Disordered" evidence="3">
    <location>
        <begin position="485"/>
        <end position="508"/>
    </location>
</feature>
<dbReference type="GO" id="GO:0046523">
    <property type="term" value="F:S-methyl-5-thioribose-1-phosphate isomerase activity"/>
    <property type="evidence" value="ECO:0007669"/>
    <property type="project" value="TreeGrafter"/>
</dbReference>
<dbReference type="PANTHER" id="PTHR43475">
    <property type="entry name" value="METHYLTHIORIBOSE-1-PHOSPHATE ISOMERASE"/>
    <property type="match status" value="1"/>
</dbReference>
<evidence type="ECO:0000256" key="4">
    <source>
        <dbReference type="SAM" id="Phobius"/>
    </source>
</evidence>
<dbReference type="AlphaFoldDB" id="A0A6A6JKA3"/>
<dbReference type="Pfam" id="PF01008">
    <property type="entry name" value="IF-2B"/>
    <property type="match status" value="1"/>
</dbReference>
<dbReference type="SUPFAM" id="SSF100950">
    <property type="entry name" value="NagB/RpiA/CoA transferase-like"/>
    <property type="match status" value="1"/>
</dbReference>
<dbReference type="GeneID" id="54554068"/>